<evidence type="ECO:0000313" key="2">
    <source>
        <dbReference type="EMBL" id="CAD7638045.1"/>
    </source>
</evidence>
<feature type="compositionally biased region" description="Basic and acidic residues" evidence="1">
    <location>
        <begin position="7"/>
        <end position="19"/>
    </location>
</feature>
<feature type="compositionally biased region" description="Polar residues" evidence="1">
    <location>
        <begin position="424"/>
        <end position="440"/>
    </location>
</feature>
<sequence>MWSSNGGHEESQTWTREQRQWSAQQSDYCLSLPHESVDWAQLAKQWIQMQTQPPPPPPQHHNTGQHPTHPSHPIHPSHHSHPLPPQPTPLNMTSRPMPPMPPIPPPLHPLPPQHMPSMPSMQALPPQFTSSLAQPMHRPLIQTVVTDDMSRPVYQTPIEANNWNRSLSRPPITILQSPHHSLPPMPPMPPIPQQPLLPTPPPPPMNAMPPPMTMNYQPSYEWRGPAPHSPMHSPNVVSQHDSHKAMDQMSESQMSALDAAKKKNLPIWLREGLEKMEKERNRQREREKEEHHRMEKVRAIRDKEDELRREIEWEQKMANKYDSDDDDKDDNESNDGRHSPDEQPVDDEDMMLKMRKILTQILLEVTNSEIETIANDVYNKALNRVPAVRQSTESTSFKNPSTLGGLTGLSGYGSESDESDDHINSQSDQKNNGSKTVDSNSRVRSDSIKERDSKKSKEKSAERSERRSSERSRKTSESGSDRHRSGDNKRRDSNKSRSRSRDRDRRASRDHRRRSRERRSRSHDRTTSRSSRSSRRSRSKDRTSSSKEVLPKREKSDRGVDLAIDNDVDDPEVGLKVAPKAIQKWEKVVLLIERKVSING</sequence>
<feature type="compositionally biased region" description="Basic and acidic residues" evidence="1">
    <location>
        <begin position="540"/>
        <end position="560"/>
    </location>
</feature>
<organism evidence="2">
    <name type="scientific">Medioppia subpectinata</name>
    <dbReference type="NCBI Taxonomy" id="1979941"/>
    <lineage>
        <taxon>Eukaryota</taxon>
        <taxon>Metazoa</taxon>
        <taxon>Ecdysozoa</taxon>
        <taxon>Arthropoda</taxon>
        <taxon>Chelicerata</taxon>
        <taxon>Arachnida</taxon>
        <taxon>Acari</taxon>
        <taxon>Acariformes</taxon>
        <taxon>Sarcoptiformes</taxon>
        <taxon>Oribatida</taxon>
        <taxon>Brachypylina</taxon>
        <taxon>Oppioidea</taxon>
        <taxon>Oppiidae</taxon>
        <taxon>Medioppia</taxon>
    </lineage>
</organism>
<dbReference type="PRINTS" id="PR01217">
    <property type="entry name" value="PRICHEXTENSN"/>
</dbReference>
<dbReference type="InterPro" id="IPR031937">
    <property type="entry name" value="PNISR"/>
</dbReference>
<feature type="region of interest" description="Disordered" evidence="1">
    <location>
        <begin position="270"/>
        <end position="351"/>
    </location>
</feature>
<feature type="region of interest" description="Disordered" evidence="1">
    <location>
        <begin position="1"/>
        <end position="25"/>
    </location>
</feature>
<dbReference type="Pfam" id="PF15996">
    <property type="entry name" value="PNISR"/>
    <property type="match status" value="2"/>
</dbReference>
<dbReference type="OrthoDB" id="6514178at2759"/>
<keyword evidence="3" id="KW-1185">Reference proteome</keyword>
<feature type="compositionally biased region" description="Pro residues" evidence="1">
    <location>
        <begin position="96"/>
        <end position="107"/>
    </location>
</feature>
<feature type="compositionally biased region" description="Polar residues" evidence="1">
    <location>
        <begin position="389"/>
        <end position="400"/>
    </location>
</feature>
<name>A0A7R9LAF6_9ACAR</name>
<evidence type="ECO:0000313" key="3">
    <source>
        <dbReference type="Proteomes" id="UP000759131"/>
    </source>
</evidence>
<feature type="compositionally biased region" description="Acidic residues" evidence="1">
    <location>
        <begin position="323"/>
        <end position="333"/>
    </location>
</feature>
<dbReference type="PANTHER" id="PTHR31518">
    <property type="entry name" value="ARGININE/SERINE-RICH PROTEIN PNISR"/>
    <property type="match status" value="1"/>
</dbReference>
<evidence type="ECO:0000256" key="1">
    <source>
        <dbReference type="SAM" id="MobiDB-lite"/>
    </source>
</evidence>
<feature type="region of interest" description="Disordered" evidence="1">
    <location>
        <begin position="387"/>
        <end position="566"/>
    </location>
</feature>
<dbReference type="EMBL" id="CAJPIZ010020360">
    <property type="protein sequence ID" value="CAG2117262.1"/>
    <property type="molecule type" value="Genomic_DNA"/>
</dbReference>
<feature type="region of interest" description="Disordered" evidence="1">
    <location>
        <begin position="219"/>
        <end position="256"/>
    </location>
</feature>
<feature type="region of interest" description="Disordered" evidence="1">
    <location>
        <begin position="43"/>
        <end position="107"/>
    </location>
</feature>
<gene>
    <name evidence="2" type="ORF">OSB1V03_LOCUS17215</name>
</gene>
<accession>A0A7R9LAF6</accession>
<dbReference type="EMBL" id="OC874935">
    <property type="protein sequence ID" value="CAD7638045.1"/>
    <property type="molecule type" value="Genomic_DNA"/>
</dbReference>
<feature type="compositionally biased region" description="Basic residues" evidence="1">
    <location>
        <begin position="508"/>
        <end position="522"/>
    </location>
</feature>
<dbReference type="AlphaFoldDB" id="A0A7R9LAF6"/>
<reference evidence="2" key="1">
    <citation type="submission" date="2020-11" db="EMBL/GenBank/DDBJ databases">
        <authorList>
            <person name="Tran Van P."/>
        </authorList>
    </citation>
    <scope>NUCLEOTIDE SEQUENCE</scope>
</reference>
<feature type="non-terminal residue" evidence="2">
    <location>
        <position position="600"/>
    </location>
</feature>
<protein>
    <submittedName>
        <fullName evidence="2">Uncharacterized protein</fullName>
    </submittedName>
</protein>
<dbReference type="Proteomes" id="UP000759131">
    <property type="component" value="Unassembled WGS sequence"/>
</dbReference>
<proteinExistence type="predicted"/>
<feature type="compositionally biased region" description="Basic and acidic residues" evidence="1">
    <location>
        <begin position="441"/>
        <end position="507"/>
    </location>
</feature>
<feature type="compositionally biased region" description="Basic and acidic residues" evidence="1">
    <location>
        <begin position="271"/>
        <end position="322"/>
    </location>
</feature>